<sequence>MAIINFEMNYEPRVASFGPIHHGTPKYQLGEKYKLILTYEFVCEKMIPVPRLGVLVEKMLKLRMFNINLS</sequence>
<protein>
    <submittedName>
        <fullName evidence="1">Uncharacterized protein</fullName>
    </submittedName>
</protein>
<gene>
    <name evidence="1" type="ORF">CFP56_002159</name>
</gene>
<dbReference type="AlphaFoldDB" id="A0AAW0M7F5"/>
<name>A0AAW0M7F5_QUESU</name>
<comment type="caution">
    <text evidence="1">The sequence shown here is derived from an EMBL/GenBank/DDBJ whole genome shotgun (WGS) entry which is preliminary data.</text>
</comment>
<dbReference type="EMBL" id="PKMF04000010">
    <property type="protein sequence ID" value="KAK7859845.1"/>
    <property type="molecule type" value="Genomic_DNA"/>
</dbReference>
<accession>A0AAW0M7F5</accession>
<dbReference type="Proteomes" id="UP000237347">
    <property type="component" value="Unassembled WGS sequence"/>
</dbReference>
<evidence type="ECO:0000313" key="1">
    <source>
        <dbReference type="EMBL" id="KAK7859845.1"/>
    </source>
</evidence>
<dbReference type="InterPro" id="IPR004158">
    <property type="entry name" value="DUF247_pln"/>
</dbReference>
<keyword evidence="2" id="KW-1185">Reference proteome</keyword>
<reference evidence="1 2" key="1">
    <citation type="journal article" date="2018" name="Sci. Data">
        <title>The draft genome sequence of cork oak.</title>
        <authorList>
            <person name="Ramos A.M."/>
            <person name="Usie A."/>
            <person name="Barbosa P."/>
            <person name="Barros P.M."/>
            <person name="Capote T."/>
            <person name="Chaves I."/>
            <person name="Simoes F."/>
            <person name="Abreu I."/>
            <person name="Carrasquinho I."/>
            <person name="Faro C."/>
            <person name="Guimaraes J.B."/>
            <person name="Mendonca D."/>
            <person name="Nobrega F."/>
            <person name="Rodrigues L."/>
            <person name="Saibo N.J.M."/>
            <person name="Varela M.C."/>
            <person name="Egas C."/>
            <person name="Matos J."/>
            <person name="Miguel C.M."/>
            <person name="Oliveira M.M."/>
            <person name="Ricardo C.P."/>
            <person name="Goncalves S."/>
        </authorList>
    </citation>
    <scope>NUCLEOTIDE SEQUENCE [LARGE SCALE GENOMIC DNA]</scope>
    <source>
        <strain evidence="2">cv. HL8</strain>
    </source>
</reference>
<proteinExistence type="predicted"/>
<organism evidence="1 2">
    <name type="scientific">Quercus suber</name>
    <name type="common">Cork oak</name>
    <dbReference type="NCBI Taxonomy" id="58331"/>
    <lineage>
        <taxon>Eukaryota</taxon>
        <taxon>Viridiplantae</taxon>
        <taxon>Streptophyta</taxon>
        <taxon>Embryophyta</taxon>
        <taxon>Tracheophyta</taxon>
        <taxon>Spermatophyta</taxon>
        <taxon>Magnoliopsida</taxon>
        <taxon>eudicotyledons</taxon>
        <taxon>Gunneridae</taxon>
        <taxon>Pentapetalae</taxon>
        <taxon>rosids</taxon>
        <taxon>fabids</taxon>
        <taxon>Fagales</taxon>
        <taxon>Fagaceae</taxon>
        <taxon>Quercus</taxon>
    </lineage>
</organism>
<dbReference type="Pfam" id="PF03140">
    <property type="entry name" value="DUF247"/>
    <property type="match status" value="1"/>
</dbReference>
<evidence type="ECO:0000313" key="2">
    <source>
        <dbReference type="Proteomes" id="UP000237347"/>
    </source>
</evidence>